<proteinExistence type="predicted"/>
<dbReference type="AlphaFoldDB" id="A0A6I3KJZ2"/>
<reference evidence="1 2" key="1">
    <citation type="submission" date="2019-11" db="EMBL/GenBank/DDBJ databases">
        <title>Identification of a novel strain.</title>
        <authorList>
            <person name="Xu Q."/>
            <person name="Wang G."/>
        </authorList>
    </citation>
    <scope>NUCLEOTIDE SEQUENCE [LARGE SCALE GENOMIC DNA]</scope>
    <source>
        <strain evidence="2">xq</strain>
    </source>
</reference>
<dbReference type="PANTHER" id="PTHR38031">
    <property type="entry name" value="SULFUR CARRIER PROTEIN SLR0821-RELATED"/>
    <property type="match status" value="1"/>
</dbReference>
<evidence type="ECO:0000313" key="1">
    <source>
        <dbReference type="EMBL" id="MTD94296.1"/>
    </source>
</evidence>
<dbReference type="InterPro" id="IPR012675">
    <property type="entry name" value="Beta-grasp_dom_sf"/>
</dbReference>
<keyword evidence="2" id="KW-1185">Reference proteome</keyword>
<comment type="caution">
    <text evidence="1">The sequence shown here is derived from an EMBL/GenBank/DDBJ whole genome shotgun (WGS) entry which is preliminary data.</text>
</comment>
<accession>A0A6I3KJZ2</accession>
<dbReference type="Gene3D" id="3.10.20.30">
    <property type="match status" value="1"/>
</dbReference>
<dbReference type="EMBL" id="WMBQ01000001">
    <property type="protein sequence ID" value="MTD94296.1"/>
    <property type="molecule type" value="Genomic_DNA"/>
</dbReference>
<dbReference type="PANTHER" id="PTHR38031:SF1">
    <property type="entry name" value="SULFUR CARRIER PROTEIN CYSO"/>
    <property type="match status" value="1"/>
</dbReference>
<gene>
    <name evidence="1" type="ORF">GIW81_08100</name>
</gene>
<evidence type="ECO:0000313" key="2">
    <source>
        <dbReference type="Proteomes" id="UP000440694"/>
    </source>
</evidence>
<dbReference type="SUPFAM" id="SSF54285">
    <property type="entry name" value="MoaD/ThiS"/>
    <property type="match status" value="1"/>
</dbReference>
<name>A0A6I3KJZ2_9HYPH</name>
<dbReference type="InterPro" id="IPR016155">
    <property type="entry name" value="Mopterin_synth/thiamin_S_b"/>
</dbReference>
<dbReference type="RefSeq" id="WP_154738737.1">
    <property type="nucleotide sequence ID" value="NZ_WMBQ01000001.1"/>
</dbReference>
<organism evidence="1 2">
    <name type="scientific">Hyphomicrobium album</name>
    <dbReference type="NCBI Taxonomy" id="2665159"/>
    <lineage>
        <taxon>Bacteria</taxon>
        <taxon>Pseudomonadati</taxon>
        <taxon>Pseudomonadota</taxon>
        <taxon>Alphaproteobacteria</taxon>
        <taxon>Hyphomicrobiales</taxon>
        <taxon>Hyphomicrobiaceae</taxon>
        <taxon>Hyphomicrobium</taxon>
    </lineage>
</organism>
<dbReference type="Proteomes" id="UP000440694">
    <property type="component" value="Unassembled WGS sequence"/>
</dbReference>
<dbReference type="CDD" id="cd17040">
    <property type="entry name" value="Ubl_MoaD_like"/>
    <property type="match status" value="1"/>
</dbReference>
<protein>
    <submittedName>
        <fullName evidence="1">MoaD/ThiS family protein</fullName>
    </submittedName>
</protein>
<dbReference type="InterPro" id="IPR052045">
    <property type="entry name" value="Sulfur_Carrier/Prot_Modifier"/>
</dbReference>
<sequence length="89" mass="9735">MVRVTFTPTLQRHIACPPVEVKAATVREALEGAFAGNARARAYVLDDQSALRKHMVIFVDGKRIEDRAALSDPVRENGEIYVLQALSGG</sequence>